<proteinExistence type="predicted"/>
<reference evidence="1 2" key="1">
    <citation type="submission" date="2019-05" db="EMBL/GenBank/DDBJ databases">
        <title>Another draft genome of Portunus trituberculatus and its Hox gene families provides insights of decapod evolution.</title>
        <authorList>
            <person name="Jeong J.-H."/>
            <person name="Song I."/>
            <person name="Kim S."/>
            <person name="Choi T."/>
            <person name="Kim D."/>
            <person name="Ryu S."/>
            <person name="Kim W."/>
        </authorList>
    </citation>
    <scope>NUCLEOTIDE SEQUENCE [LARGE SCALE GENOMIC DNA]</scope>
    <source>
        <tissue evidence="1">Muscle</tissue>
    </source>
</reference>
<sequence length="146" mass="16634">MVPPQIPPIGRGKTPESPPFWDILRKDWRNRIRYRYEIALAGERRWEAISPPWVSAGISRREEVEGRLTSLNVSRCWQERRWEAICPPWMSTGTGMREVGSNLSSLDDSRHWDECGGEKQSLLPPWMTAGIGMRDEVGSSLSSLPG</sequence>
<keyword evidence="2" id="KW-1185">Reference proteome</keyword>
<protein>
    <submittedName>
        <fullName evidence="1">Uncharacterized protein</fullName>
    </submittedName>
</protein>
<gene>
    <name evidence="1" type="ORF">E2C01_024617</name>
</gene>
<organism evidence="1 2">
    <name type="scientific">Portunus trituberculatus</name>
    <name type="common">Swimming crab</name>
    <name type="synonym">Neptunus trituberculatus</name>
    <dbReference type="NCBI Taxonomy" id="210409"/>
    <lineage>
        <taxon>Eukaryota</taxon>
        <taxon>Metazoa</taxon>
        <taxon>Ecdysozoa</taxon>
        <taxon>Arthropoda</taxon>
        <taxon>Crustacea</taxon>
        <taxon>Multicrustacea</taxon>
        <taxon>Malacostraca</taxon>
        <taxon>Eumalacostraca</taxon>
        <taxon>Eucarida</taxon>
        <taxon>Decapoda</taxon>
        <taxon>Pleocyemata</taxon>
        <taxon>Brachyura</taxon>
        <taxon>Eubrachyura</taxon>
        <taxon>Portunoidea</taxon>
        <taxon>Portunidae</taxon>
        <taxon>Portuninae</taxon>
        <taxon>Portunus</taxon>
    </lineage>
</organism>
<comment type="caution">
    <text evidence="1">The sequence shown here is derived from an EMBL/GenBank/DDBJ whole genome shotgun (WGS) entry which is preliminary data.</text>
</comment>
<accession>A0A5B7EB43</accession>
<evidence type="ECO:0000313" key="1">
    <source>
        <dbReference type="EMBL" id="MPC31331.1"/>
    </source>
</evidence>
<name>A0A5B7EB43_PORTR</name>
<dbReference type="AlphaFoldDB" id="A0A5B7EB43"/>
<dbReference type="EMBL" id="VSRR010002414">
    <property type="protein sequence ID" value="MPC31331.1"/>
    <property type="molecule type" value="Genomic_DNA"/>
</dbReference>
<evidence type="ECO:0000313" key="2">
    <source>
        <dbReference type="Proteomes" id="UP000324222"/>
    </source>
</evidence>
<dbReference type="Proteomes" id="UP000324222">
    <property type="component" value="Unassembled WGS sequence"/>
</dbReference>